<dbReference type="EMBL" id="JAIWYP010000009">
    <property type="protein sequence ID" value="KAH3768713.1"/>
    <property type="molecule type" value="Genomic_DNA"/>
</dbReference>
<dbReference type="Proteomes" id="UP000828390">
    <property type="component" value="Unassembled WGS sequence"/>
</dbReference>
<accession>A0A9D4DWF1</accession>
<proteinExistence type="predicted"/>
<name>A0A9D4DWF1_DREPO</name>
<organism evidence="1 2">
    <name type="scientific">Dreissena polymorpha</name>
    <name type="common">Zebra mussel</name>
    <name type="synonym">Mytilus polymorpha</name>
    <dbReference type="NCBI Taxonomy" id="45954"/>
    <lineage>
        <taxon>Eukaryota</taxon>
        <taxon>Metazoa</taxon>
        <taxon>Spiralia</taxon>
        <taxon>Lophotrochozoa</taxon>
        <taxon>Mollusca</taxon>
        <taxon>Bivalvia</taxon>
        <taxon>Autobranchia</taxon>
        <taxon>Heteroconchia</taxon>
        <taxon>Euheterodonta</taxon>
        <taxon>Imparidentia</taxon>
        <taxon>Neoheterodontei</taxon>
        <taxon>Myida</taxon>
        <taxon>Dreissenoidea</taxon>
        <taxon>Dreissenidae</taxon>
        <taxon>Dreissena</taxon>
    </lineage>
</organism>
<protein>
    <submittedName>
        <fullName evidence="1">Uncharacterized protein</fullName>
    </submittedName>
</protein>
<reference evidence="1" key="1">
    <citation type="journal article" date="2019" name="bioRxiv">
        <title>The Genome of the Zebra Mussel, Dreissena polymorpha: A Resource for Invasive Species Research.</title>
        <authorList>
            <person name="McCartney M.A."/>
            <person name="Auch B."/>
            <person name="Kono T."/>
            <person name="Mallez S."/>
            <person name="Zhang Y."/>
            <person name="Obille A."/>
            <person name="Becker A."/>
            <person name="Abrahante J.E."/>
            <person name="Garbe J."/>
            <person name="Badalamenti J.P."/>
            <person name="Herman A."/>
            <person name="Mangelson H."/>
            <person name="Liachko I."/>
            <person name="Sullivan S."/>
            <person name="Sone E.D."/>
            <person name="Koren S."/>
            <person name="Silverstein K.A.T."/>
            <person name="Beckman K.B."/>
            <person name="Gohl D.M."/>
        </authorList>
    </citation>
    <scope>NUCLEOTIDE SEQUENCE</scope>
    <source>
        <strain evidence="1">Duluth1</strain>
        <tissue evidence="1">Whole animal</tissue>
    </source>
</reference>
<reference evidence="1" key="2">
    <citation type="submission" date="2020-11" db="EMBL/GenBank/DDBJ databases">
        <authorList>
            <person name="McCartney M.A."/>
            <person name="Auch B."/>
            <person name="Kono T."/>
            <person name="Mallez S."/>
            <person name="Becker A."/>
            <person name="Gohl D.M."/>
            <person name="Silverstein K.A.T."/>
            <person name="Koren S."/>
            <person name="Bechman K.B."/>
            <person name="Herman A."/>
            <person name="Abrahante J.E."/>
            <person name="Garbe J."/>
        </authorList>
    </citation>
    <scope>NUCLEOTIDE SEQUENCE</scope>
    <source>
        <strain evidence="1">Duluth1</strain>
        <tissue evidence="1">Whole animal</tissue>
    </source>
</reference>
<comment type="caution">
    <text evidence="1">The sequence shown here is derived from an EMBL/GenBank/DDBJ whole genome shotgun (WGS) entry which is preliminary data.</text>
</comment>
<evidence type="ECO:0000313" key="2">
    <source>
        <dbReference type="Proteomes" id="UP000828390"/>
    </source>
</evidence>
<dbReference type="AlphaFoldDB" id="A0A9D4DWF1"/>
<sequence length="72" mass="8683">MFYWYRWQKKEDVLDIAAAIDWMIDELQLPIAFDYESIYQQMNVDFERIDNVSMSLVYSSMLEDDLTASRSQ</sequence>
<keyword evidence="2" id="KW-1185">Reference proteome</keyword>
<evidence type="ECO:0000313" key="1">
    <source>
        <dbReference type="EMBL" id="KAH3768713.1"/>
    </source>
</evidence>
<gene>
    <name evidence="1" type="ORF">DPMN_169930</name>
</gene>